<dbReference type="AlphaFoldDB" id="A0A382H760"/>
<accession>A0A382H760</accession>
<gene>
    <name evidence="1" type="ORF">METZ01_LOCUS235863</name>
</gene>
<sequence length="42" mass="5031">RFRYRCWSIGYTRGYGSSSPLLLFPSFRMGNRTITACRWRPI</sequence>
<feature type="non-terminal residue" evidence="1">
    <location>
        <position position="42"/>
    </location>
</feature>
<dbReference type="EMBL" id="UINC01059514">
    <property type="protein sequence ID" value="SVB83009.1"/>
    <property type="molecule type" value="Genomic_DNA"/>
</dbReference>
<feature type="non-terminal residue" evidence="1">
    <location>
        <position position="1"/>
    </location>
</feature>
<protein>
    <submittedName>
        <fullName evidence="1">Uncharacterized protein</fullName>
    </submittedName>
</protein>
<proteinExistence type="predicted"/>
<evidence type="ECO:0000313" key="1">
    <source>
        <dbReference type="EMBL" id="SVB83009.1"/>
    </source>
</evidence>
<name>A0A382H760_9ZZZZ</name>
<reference evidence="1" key="1">
    <citation type="submission" date="2018-05" db="EMBL/GenBank/DDBJ databases">
        <authorList>
            <person name="Lanie J.A."/>
            <person name="Ng W.-L."/>
            <person name="Kazmierczak K.M."/>
            <person name="Andrzejewski T.M."/>
            <person name="Davidsen T.M."/>
            <person name="Wayne K.J."/>
            <person name="Tettelin H."/>
            <person name="Glass J.I."/>
            <person name="Rusch D."/>
            <person name="Podicherti R."/>
            <person name="Tsui H.-C.T."/>
            <person name="Winkler M.E."/>
        </authorList>
    </citation>
    <scope>NUCLEOTIDE SEQUENCE</scope>
</reference>
<organism evidence="1">
    <name type="scientific">marine metagenome</name>
    <dbReference type="NCBI Taxonomy" id="408172"/>
    <lineage>
        <taxon>unclassified sequences</taxon>
        <taxon>metagenomes</taxon>
        <taxon>ecological metagenomes</taxon>
    </lineage>
</organism>